<keyword evidence="1" id="KW-1133">Transmembrane helix</keyword>
<organism evidence="2 3">
    <name type="scientific">Candidatus Parvarchaeum acidophilus ARMAN-5</name>
    <dbReference type="NCBI Taxonomy" id="662762"/>
    <lineage>
        <taxon>Archaea</taxon>
        <taxon>Candidatus Parvarchaeota</taxon>
        <taxon>Candidatus Parvarchaeum</taxon>
    </lineage>
</organism>
<reference evidence="2 3" key="1">
    <citation type="journal article" date="2010" name="Proc. Natl. Acad. Sci. U.S.A.">
        <title>Enigmatic, ultrasmall, uncultivated Archaea.</title>
        <authorList>
            <person name="Baker B.J."/>
            <person name="Comolli L.R."/>
            <person name="Dick G.J."/>
            <person name="Hauser L.J."/>
            <person name="Hyatt D."/>
            <person name="Dill B.D."/>
            <person name="Land M.L."/>
            <person name="Verberkmoes N.C."/>
            <person name="Hettich R.L."/>
            <person name="Banfield J.F."/>
        </authorList>
    </citation>
    <scope>NUCLEOTIDE SEQUENCE [LARGE SCALE GENOMIC DNA]</scope>
</reference>
<feature type="transmembrane region" description="Helical" evidence="1">
    <location>
        <begin position="6"/>
        <end position="24"/>
    </location>
</feature>
<keyword evidence="1" id="KW-0472">Membrane</keyword>
<sequence>MVDVELIAGIIVIVVAIITFIRILKPALEGIVVIIAIVIGSALIFHATPIIGLPGYSLPVNFGPNIVGVTPGVDNTSDIIIFNADLVSIDGFTASLNNKSLTILNNGTAIGPAKFSVVIVKNLKPGVIKLKAYSNLLGFNVLASNSTYNYTS</sequence>
<evidence type="ECO:0000313" key="2">
    <source>
        <dbReference type="EMBL" id="EFD92717.1"/>
    </source>
</evidence>
<evidence type="ECO:0000256" key="1">
    <source>
        <dbReference type="SAM" id="Phobius"/>
    </source>
</evidence>
<proteinExistence type="predicted"/>
<gene>
    <name evidence="2" type="ORF">BJBARM5_0570</name>
</gene>
<accession>D6GVQ7</accession>
<keyword evidence="1" id="KW-0812">Transmembrane</keyword>
<feature type="transmembrane region" description="Helical" evidence="1">
    <location>
        <begin position="31"/>
        <end position="56"/>
    </location>
</feature>
<evidence type="ECO:0000313" key="3">
    <source>
        <dbReference type="Proteomes" id="UP000009376"/>
    </source>
</evidence>
<protein>
    <submittedName>
        <fullName evidence="2">Uncharacterized protein</fullName>
    </submittedName>
</protein>
<dbReference type="Proteomes" id="UP000009376">
    <property type="component" value="Unassembled WGS sequence"/>
</dbReference>
<dbReference type="EMBL" id="GG745555">
    <property type="protein sequence ID" value="EFD92717.1"/>
    <property type="molecule type" value="Genomic_DNA"/>
</dbReference>
<dbReference type="AlphaFoldDB" id="D6GVQ7"/>
<name>D6GVQ7_PARA5</name>